<dbReference type="AlphaFoldDB" id="A0A1H2LI38"/>
<evidence type="ECO:0000256" key="2">
    <source>
        <dbReference type="SAM" id="Phobius"/>
    </source>
</evidence>
<protein>
    <submittedName>
        <fullName evidence="4">Pimeloyl-ACP methyl ester carboxylesterase</fullName>
    </submittedName>
</protein>
<feature type="domain" description="AB hydrolase-1" evidence="3">
    <location>
        <begin position="135"/>
        <end position="388"/>
    </location>
</feature>
<dbReference type="RefSeq" id="WP_091072391.1">
    <property type="nucleotide sequence ID" value="NZ_LT629799.1"/>
</dbReference>
<evidence type="ECO:0000259" key="3">
    <source>
        <dbReference type="Pfam" id="PF12697"/>
    </source>
</evidence>
<keyword evidence="2" id="KW-0472">Membrane</keyword>
<evidence type="ECO:0000313" key="4">
    <source>
        <dbReference type="EMBL" id="SDU80405.1"/>
    </source>
</evidence>
<dbReference type="Gene3D" id="3.40.50.1820">
    <property type="entry name" value="alpha/beta hydrolase"/>
    <property type="match status" value="1"/>
</dbReference>
<dbReference type="GO" id="GO:0003824">
    <property type="term" value="F:catalytic activity"/>
    <property type="evidence" value="ECO:0007669"/>
    <property type="project" value="UniProtKB-ARBA"/>
</dbReference>
<accession>A0A1H2LI38</accession>
<dbReference type="PANTHER" id="PTHR43798">
    <property type="entry name" value="MONOACYLGLYCEROL LIPASE"/>
    <property type="match status" value="1"/>
</dbReference>
<dbReference type="InterPro" id="IPR029058">
    <property type="entry name" value="AB_hydrolase_fold"/>
</dbReference>
<dbReference type="EMBL" id="LT629799">
    <property type="protein sequence ID" value="SDU80405.1"/>
    <property type="molecule type" value="Genomic_DNA"/>
</dbReference>
<proteinExistence type="predicted"/>
<dbReference type="Proteomes" id="UP000198825">
    <property type="component" value="Chromosome I"/>
</dbReference>
<dbReference type="SUPFAM" id="SSF53474">
    <property type="entry name" value="alpha/beta-Hydrolases"/>
    <property type="match status" value="1"/>
</dbReference>
<name>A0A1H2LI38_9ACTN</name>
<feature type="transmembrane region" description="Helical" evidence="2">
    <location>
        <begin position="45"/>
        <end position="67"/>
    </location>
</feature>
<dbReference type="OrthoDB" id="5422338at2"/>
<dbReference type="Pfam" id="PF12697">
    <property type="entry name" value="Abhydrolase_6"/>
    <property type="match status" value="1"/>
</dbReference>
<keyword evidence="5" id="KW-1185">Reference proteome</keyword>
<organism evidence="4 5">
    <name type="scientific">Microlunatus sagamiharensis</name>
    <dbReference type="NCBI Taxonomy" id="546874"/>
    <lineage>
        <taxon>Bacteria</taxon>
        <taxon>Bacillati</taxon>
        <taxon>Actinomycetota</taxon>
        <taxon>Actinomycetes</taxon>
        <taxon>Propionibacteriales</taxon>
        <taxon>Propionibacteriaceae</taxon>
        <taxon>Microlunatus</taxon>
    </lineage>
</organism>
<feature type="region of interest" description="Disordered" evidence="1">
    <location>
        <begin position="1"/>
        <end position="35"/>
    </location>
</feature>
<reference evidence="5" key="1">
    <citation type="submission" date="2016-10" db="EMBL/GenBank/DDBJ databases">
        <authorList>
            <person name="Varghese N."/>
            <person name="Submissions S."/>
        </authorList>
    </citation>
    <scope>NUCLEOTIDE SEQUENCE [LARGE SCALE GENOMIC DNA]</scope>
    <source>
        <strain evidence="5">DSM 21743</strain>
    </source>
</reference>
<dbReference type="STRING" id="546874.SAMN04488544_0178"/>
<dbReference type="InterPro" id="IPR050266">
    <property type="entry name" value="AB_hydrolase_sf"/>
</dbReference>
<dbReference type="InterPro" id="IPR000073">
    <property type="entry name" value="AB_hydrolase_1"/>
</dbReference>
<sequence length="413" mass="44236">MASRDLVRSGTRSAGRLLRARPRRPSARPNPSLPSWVGGGLGHHLGAGVGLVAGVLALAAGGVAAGLELEKRVVSKRIGRADVEDAKIVPPRSSGPALRTPDGVPLHVEVDERAEDPAAAYGNPLPPLPEDAPTLVLVHGYALSMDCWLYQREHFRGRVREVLYDQRSHGRSGHSSAEYCRVPQLAEDLRQVLAEVTGDGPVVLVGHSMGAMTIMHLALSHPELFGPQVKGVALFSTSAGEMADYSPVRAIPGRVFSRVAPPLLAGLNRVPDLVERSRRAGTDLGFVVTKRMAFGSDVPANLVELTSEMLGETSLEVVADFYPTFSELDEYEAFTVMSQVPCAVVGGLDDVITPIEHTDKIIELMPQATALRVPDCGHLGLMEHPDVFDAVLDDLYDRVLERAAGTDQGADRA</sequence>
<keyword evidence="2" id="KW-1133">Transmembrane helix</keyword>
<keyword evidence="2" id="KW-0812">Transmembrane</keyword>
<gene>
    <name evidence="4" type="ORF">SAMN04488544_0178</name>
</gene>
<evidence type="ECO:0000313" key="5">
    <source>
        <dbReference type="Proteomes" id="UP000198825"/>
    </source>
</evidence>
<evidence type="ECO:0000256" key="1">
    <source>
        <dbReference type="SAM" id="MobiDB-lite"/>
    </source>
</evidence>